<dbReference type="EMBL" id="BAVS01000052">
    <property type="protein sequence ID" value="GAE95353.1"/>
    <property type="molecule type" value="Genomic_DNA"/>
</dbReference>
<evidence type="ECO:0000313" key="2">
    <source>
        <dbReference type="EMBL" id="GAE95353.1"/>
    </source>
</evidence>
<dbReference type="AlphaFoldDB" id="W4VQT7"/>
<name>W4VQT7_9BACI</name>
<protein>
    <submittedName>
        <fullName evidence="2">Uncharacterized protein</fullName>
    </submittedName>
</protein>
<dbReference type="RefSeq" id="WP_035726214.1">
    <property type="nucleotide sequence ID" value="NZ_BAVS01000052.1"/>
</dbReference>
<accession>W4VQT7</accession>
<comment type="caution">
    <text evidence="2">The sequence shown here is derived from an EMBL/GenBank/DDBJ whole genome shotgun (WGS) entry which is preliminary data.</text>
</comment>
<organism evidence="2 3">
    <name type="scientific">Gracilibacillus boraciitolerans JCM 21714</name>
    <dbReference type="NCBI Taxonomy" id="1298598"/>
    <lineage>
        <taxon>Bacteria</taxon>
        <taxon>Bacillati</taxon>
        <taxon>Bacillota</taxon>
        <taxon>Bacilli</taxon>
        <taxon>Bacillales</taxon>
        <taxon>Bacillaceae</taxon>
        <taxon>Gracilibacillus</taxon>
    </lineage>
</organism>
<evidence type="ECO:0000313" key="3">
    <source>
        <dbReference type="Proteomes" id="UP000019102"/>
    </source>
</evidence>
<gene>
    <name evidence="2" type="ORF">JCM21714_4579</name>
</gene>
<reference evidence="2 3" key="1">
    <citation type="journal article" date="2014" name="Genome Announc.">
        <title>Draft Genome Sequence of the Boron-Tolerant and Moderately Halotolerant Bacterium Gracilibacillus boraciitolerans JCM 21714T.</title>
        <authorList>
            <person name="Ahmed I."/>
            <person name="Oshima K."/>
            <person name="Suda W."/>
            <person name="Kitamura K."/>
            <person name="Iida T."/>
            <person name="Ohmori Y."/>
            <person name="Fujiwara T."/>
            <person name="Hattori M."/>
            <person name="Ohkuma M."/>
        </authorList>
    </citation>
    <scope>NUCLEOTIDE SEQUENCE [LARGE SCALE GENOMIC DNA]</scope>
    <source>
        <strain evidence="2 3">JCM 21714</strain>
    </source>
</reference>
<dbReference type="Proteomes" id="UP000019102">
    <property type="component" value="Unassembled WGS sequence"/>
</dbReference>
<keyword evidence="1" id="KW-0812">Transmembrane</keyword>
<sequence length="165" mass="17815">MEYEEFEATIEDVETGEEFSFDSEEGVASFVFLIPLGIVMTPAVLTALFHTGAMIIVGGAAYVVATHANRSKNYSHFAAVVKSGSVYHGGGLSKTKAVARIKSGKDTWSVSSNQAKGVAASANPSGQPINEVDKLNGKPKKGYYYHWHPYKRTPKAHAFYGNPVK</sequence>
<feature type="transmembrane region" description="Helical" evidence="1">
    <location>
        <begin position="32"/>
        <end position="65"/>
    </location>
</feature>
<proteinExistence type="predicted"/>
<keyword evidence="1" id="KW-0472">Membrane</keyword>
<keyword evidence="1" id="KW-1133">Transmembrane helix</keyword>
<dbReference type="OrthoDB" id="2974545at2"/>
<keyword evidence="3" id="KW-1185">Reference proteome</keyword>
<dbReference type="STRING" id="1298598.JCM21714_4579"/>
<evidence type="ECO:0000256" key="1">
    <source>
        <dbReference type="SAM" id="Phobius"/>
    </source>
</evidence>
<dbReference type="eggNOG" id="ENOG5032NH4">
    <property type="taxonomic scope" value="Bacteria"/>
</dbReference>